<evidence type="ECO:0000313" key="2">
    <source>
        <dbReference type="EMBL" id="SIR30150.1"/>
    </source>
</evidence>
<evidence type="ECO:0000259" key="1">
    <source>
        <dbReference type="Pfam" id="PF14397"/>
    </source>
</evidence>
<comment type="caution">
    <text evidence="2">The sequence shown here is derived from an EMBL/GenBank/DDBJ whole genome shotgun (WGS) entry which is preliminary data.</text>
</comment>
<dbReference type="InterPro" id="IPR039523">
    <property type="entry name" value="RimK-rel_E_lig_ATP-grasp"/>
</dbReference>
<proteinExistence type="predicted"/>
<dbReference type="AlphaFoldDB" id="A0A8G2CMT6"/>
<protein>
    <submittedName>
        <fullName evidence="2">Sugar-transfer associated ATP-grasp</fullName>
    </submittedName>
</protein>
<organism evidence="2 3">
    <name type="scientific">Acidiphilium rubrum</name>
    <dbReference type="NCBI Taxonomy" id="526"/>
    <lineage>
        <taxon>Bacteria</taxon>
        <taxon>Pseudomonadati</taxon>
        <taxon>Pseudomonadota</taxon>
        <taxon>Alphaproteobacteria</taxon>
        <taxon>Acetobacterales</taxon>
        <taxon>Acidocellaceae</taxon>
        <taxon>Acidiphilium</taxon>
    </lineage>
</organism>
<gene>
    <name evidence="2" type="ORF">SAMN05421828_12354</name>
</gene>
<dbReference type="EMBL" id="FTNE01000023">
    <property type="protein sequence ID" value="SIR30150.1"/>
    <property type="molecule type" value="Genomic_DNA"/>
</dbReference>
<accession>A0A8G2CMT6</accession>
<name>A0A8G2CMT6_ACIRU</name>
<reference evidence="2 3" key="1">
    <citation type="submission" date="2017-01" db="EMBL/GenBank/DDBJ databases">
        <authorList>
            <person name="Varghese N."/>
            <person name="Submissions S."/>
        </authorList>
    </citation>
    <scope>NUCLEOTIDE SEQUENCE [LARGE SCALE GENOMIC DNA]</scope>
    <source>
        <strain evidence="2 3">ATCC 35905</strain>
    </source>
</reference>
<dbReference type="Proteomes" id="UP000186308">
    <property type="component" value="Unassembled WGS sequence"/>
</dbReference>
<dbReference type="RefSeq" id="WP_029312028.1">
    <property type="nucleotide sequence ID" value="NZ_FTNE01000023.1"/>
</dbReference>
<evidence type="ECO:0000313" key="3">
    <source>
        <dbReference type="Proteomes" id="UP000186308"/>
    </source>
</evidence>
<dbReference type="SUPFAM" id="SSF56059">
    <property type="entry name" value="Glutathione synthetase ATP-binding domain-like"/>
    <property type="match status" value="1"/>
</dbReference>
<feature type="domain" description="Alpha-L-glutamate ligase-related protein ATP-grasp" evidence="1">
    <location>
        <begin position="102"/>
        <end position="365"/>
    </location>
</feature>
<sequence>MELALANSRPYGADAVPIAGKLPTVDIRAALPHAAPTLGGLMRMLVSTYRLSRGPGRLMPVEFLQHRLWDRELMPGDRARFVGLAAQGLFHRTTCDYGWRAVADDKLIAQATLSAAGIAAVPAITGVAHPTRGLDGAAALRSIDDVVGFLRDPSQYPLVAKPIDGVFSVGVIHAVSVDLTSDTIRAVTGATVPIPTVAARILDYRGGYLIQRALLPPTELGRMSGGRVCTVRVLVLLTDAGPVIHRAALKIPIRANEADNYWREGNRLGAIDLVTGEVTRVMTGKATSLRRDPIHPDTGCAIEGVIVPDWNDLRSLVTRAAPLFPGIRTQSWDVAITDHGPILLELNWGGDLYLHQIAHGAGVLDDAYCSHLRACGFQGRLLG</sequence>
<keyword evidence="3" id="KW-1185">Reference proteome</keyword>
<dbReference type="Pfam" id="PF14397">
    <property type="entry name" value="ATPgrasp_ST"/>
    <property type="match status" value="1"/>
</dbReference>